<dbReference type="SUPFAM" id="SSF57850">
    <property type="entry name" value="RING/U-box"/>
    <property type="match status" value="1"/>
</dbReference>
<dbReference type="CDD" id="cd16514">
    <property type="entry name" value="RING-HC_LONFs_rpt2"/>
    <property type="match status" value="1"/>
</dbReference>
<evidence type="ECO:0000256" key="3">
    <source>
        <dbReference type="ARBA" id="ARBA00022833"/>
    </source>
</evidence>
<proteinExistence type="predicted"/>
<feature type="compositionally biased region" description="Basic and acidic residues" evidence="5">
    <location>
        <begin position="138"/>
        <end position="152"/>
    </location>
</feature>
<evidence type="ECO:0000259" key="6">
    <source>
        <dbReference type="PROSITE" id="PS50089"/>
    </source>
</evidence>
<dbReference type="PROSITE" id="PS00518">
    <property type="entry name" value="ZF_RING_1"/>
    <property type="match status" value="1"/>
</dbReference>
<feature type="domain" description="RING-type" evidence="6">
    <location>
        <begin position="468"/>
        <end position="505"/>
    </location>
</feature>
<keyword evidence="1" id="KW-0479">Metal-binding</keyword>
<gene>
    <name evidence="9" type="primary">LOC113494001</name>
</gene>
<evidence type="ECO:0000259" key="7">
    <source>
        <dbReference type="PROSITE" id="PS51787"/>
    </source>
</evidence>
<keyword evidence="2 4" id="KW-0863">Zinc-finger</keyword>
<evidence type="ECO:0000256" key="2">
    <source>
        <dbReference type="ARBA" id="ARBA00022771"/>
    </source>
</evidence>
<dbReference type="InterPro" id="IPR001841">
    <property type="entry name" value="Znf_RING"/>
</dbReference>
<accession>A0A7E5VI09</accession>
<evidence type="ECO:0000313" key="8">
    <source>
        <dbReference type="Proteomes" id="UP000322000"/>
    </source>
</evidence>
<dbReference type="Pfam" id="PF02190">
    <property type="entry name" value="LON_substr_bdg"/>
    <property type="match status" value="1"/>
</dbReference>
<evidence type="ECO:0000256" key="5">
    <source>
        <dbReference type="SAM" id="MobiDB-lite"/>
    </source>
</evidence>
<dbReference type="SUPFAM" id="SSF88697">
    <property type="entry name" value="PUA domain-like"/>
    <property type="match status" value="1"/>
</dbReference>
<feature type="region of interest" description="Disordered" evidence="5">
    <location>
        <begin position="138"/>
        <end position="179"/>
    </location>
</feature>
<dbReference type="InterPro" id="IPR015947">
    <property type="entry name" value="PUA-like_sf"/>
</dbReference>
<feature type="compositionally biased region" description="Acidic residues" evidence="5">
    <location>
        <begin position="153"/>
        <end position="166"/>
    </location>
</feature>
<dbReference type="PROSITE" id="PS51787">
    <property type="entry name" value="LON_N"/>
    <property type="match status" value="1"/>
</dbReference>
<dbReference type="Proteomes" id="UP000322000">
    <property type="component" value="Chromosome 5"/>
</dbReference>
<dbReference type="Pfam" id="PF13923">
    <property type="entry name" value="zf-C3HC4_2"/>
    <property type="match status" value="1"/>
</dbReference>
<dbReference type="InterPro" id="IPR013083">
    <property type="entry name" value="Znf_RING/FYVE/PHD"/>
</dbReference>
<dbReference type="GO" id="GO:0008270">
    <property type="term" value="F:zinc ion binding"/>
    <property type="evidence" value="ECO:0007669"/>
    <property type="project" value="UniProtKB-KW"/>
</dbReference>
<dbReference type="GO" id="GO:0061630">
    <property type="term" value="F:ubiquitin protein ligase activity"/>
    <property type="evidence" value="ECO:0007669"/>
    <property type="project" value="TreeGrafter"/>
</dbReference>
<dbReference type="RefSeq" id="XP_026727889.1">
    <property type="nucleotide sequence ID" value="XM_026872088.1"/>
</dbReference>
<dbReference type="SMART" id="SM00184">
    <property type="entry name" value="RING"/>
    <property type="match status" value="2"/>
</dbReference>
<protein>
    <submittedName>
        <fullName evidence="9">Uncharacterized protein LOC113494001 isoform X1</fullName>
    </submittedName>
</protein>
<dbReference type="Gene3D" id="3.30.40.10">
    <property type="entry name" value="Zinc/RING finger domain, C3HC4 (zinc finger)"/>
    <property type="match status" value="1"/>
</dbReference>
<dbReference type="GeneID" id="113494001"/>
<feature type="domain" description="Lon N-terminal" evidence="7">
    <location>
        <begin position="541"/>
        <end position="743"/>
    </location>
</feature>
<dbReference type="Gene3D" id="2.30.130.40">
    <property type="entry name" value="LON domain-like"/>
    <property type="match status" value="1"/>
</dbReference>
<keyword evidence="3" id="KW-0862">Zinc</keyword>
<dbReference type="InterPro" id="IPR003111">
    <property type="entry name" value="Lon_prtase_N"/>
</dbReference>
<evidence type="ECO:0000256" key="1">
    <source>
        <dbReference type="ARBA" id="ARBA00022723"/>
    </source>
</evidence>
<dbReference type="InterPro" id="IPR017907">
    <property type="entry name" value="Znf_RING_CS"/>
</dbReference>
<dbReference type="InterPro" id="IPR046336">
    <property type="entry name" value="Lon_prtase_N_sf"/>
</dbReference>
<dbReference type="AlphaFoldDB" id="A0A7E5VI09"/>
<feature type="region of interest" description="Disordered" evidence="5">
    <location>
        <begin position="1"/>
        <end position="52"/>
    </location>
</feature>
<dbReference type="PANTHER" id="PTHR23327">
    <property type="entry name" value="RING FINGER PROTEIN 127"/>
    <property type="match status" value="1"/>
</dbReference>
<sequence length="782" mass="88444">MCPQRRMLPYNIMSRRRSQEAERPQGQLAPSSQRSRRREALRDNDSEMDDEAYQGTDGSLLLYSSVQAYAAVQQSTAVRQLTCEISERNSLLIRQEEPTIGYHGMRCMFQVITVESPQCSAMSTTSFMESQRRLSLMYEREDRSSTPELRMEEDSDQPDDDDDDDNQSQGSTESEEIIVMPSLNTTMSIITRDLNTPDLEDEFVQVQAIRNGCKENSHVPNNNPAPKPTIARRRLRPEFKMPAPTASAIQVANRVIKYARCIQNKYENEMCCPTCGLFPIWPVTGPCGHTRCITCTEFMQTCPCGEACPETLHINILIRDIQKTNNSSSVEEAPPCDILKEDENMEDTPRISNPNVSLPSALIQNFYLSRHSKVINLKQKRRLPMSSLARYNQALELLMAGKYKAAAPHIALAAASHAPDTRGARVLLAQCITIMSRNRDPRILTRQLNHLVRDLSSTSWVRPSDMECILCCDTFTNPVTTPCGHMFCRICLERTMDYKKRCPLCLRSLELFKLSDTRDTALVQAALKSINVVNVPTPLEPDLIPIFVCTVAYPSVPCPLFIFDPRYWLMIRRVLESGSRRFGMVACDRGKSYVDYGTILEVRDCVHLEDGRSILSTIGLSRFKVIERGVRDGCEVARILRIADVPVHDLAQMQLRVLANRIMLKALLWIKTLNAQVKEDIEAAFGSLPPFYETIENTADGPAWLWWLVAVLPLRSEIKVLILSTTCLVKRLLAVSRTLEAVDQVALTTASPSECELRNNHARRAELNQQMRMNEVNGQDVS</sequence>
<dbReference type="OrthoDB" id="264917at2759"/>
<keyword evidence="8" id="KW-1185">Reference proteome</keyword>
<dbReference type="SMART" id="SM00464">
    <property type="entry name" value="LON"/>
    <property type="match status" value="1"/>
</dbReference>
<dbReference type="PANTHER" id="PTHR23327:SF42">
    <property type="entry name" value="LON PEPTIDASE N-TERMINAL DOMAIN AND RING FINGER PROTEIN C14F5.10C"/>
    <property type="match status" value="1"/>
</dbReference>
<organism evidence="8 9">
    <name type="scientific">Trichoplusia ni</name>
    <name type="common">Cabbage looper</name>
    <dbReference type="NCBI Taxonomy" id="7111"/>
    <lineage>
        <taxon>Eukaryota</taxon>
        <taxon>Metazoa</taxon>
        <taxon>Ecdysozoa</taxon>
        <taxon>Arthropoda</taxon>
        <taxon>Hexapoda</taxon>
        <taxon>Insecta</taxon>
        <taxon>Pterygota</taxon>
        <taxon>Neoptera</taxon>
        <taxon>Endopterygota</taxon>
        <taxon>Lepidoptera</taxon>
        <taxon>Glossata</taxon>
        <taxon>Ditrysia</taxon>
        <taxon>Noctuoidea</taxon>
        <taxon>Noctuidae</taxon>
        <taxon>Plusiinae</taxon>
        <taxon>Trichoplusia</taxon>
    </lineage>
</organism>
<evidence type="ECO:0000313" key="9">
    <source>
        <dbReference type="RefSeq" id="XP_026727889.1"/>
    </source>
</evidence>
<evidence type="ECO:0000256" key="4">
    <source>
        <dbReference type="PROSITE-ProRule" id="PRU00175"/>
    </source>
</evidence>
<name>A0A7E5VI09_TRINI</name>
<reference evidence="9" key="1">
    <citation type="submission" date="2025-08" db="UniProtKB">
        <authorList>
            <consortium name="RefSeq"/>
        </authorList>
    </citation>
    <scope>IDENTIFICATION</scope>
</reference>
<dbReference type="PROSITE" id="PS50089">
    <property type="entry name" value="ZF_RING_2"/>
    <property type="match status" value="1"/>
</dbReference>
<dbReference type="KEGG" id="tnl:113494001"/>
<dbReference type="InParanoid" id="A0A7E5VI09"/>